<comment type="caution">
    <text evidence="2">The sequence shown here is derived from an EMBL/GenBank/DDBJ whole genome shotgun (WGS) entry which is preliminary data.</text>
</comment>
<dbReference type="Proteomes" id="UP001168694">
    <property type="component" value="Unassembled WGS sequence"/>
</dbReference>
<dbReference type="Pfam" id="PF04411">
    <property type="entry name" value="PDDEXK_7"/>
    <property type="match status" value="1"/>
</dbReference>
<dbReference type="Pfam" id="PF09823">
    <property type="entry name" value="DUF2357"/>
    <property type="match status" value="1"/>
</dbReference>
<dbReference type="InterPro" id="IPR018633">
    <property type="entry name" value="DUF2357"/>
</dbReference>
<dbReference type="InterPro" id="IPR007505">
    <property type="entry name" value="PDDEXK_7"/>
</dbReference>
<sequence length="632" mass="74109">MISLSKVNYEFSKNIISKRSTFSLFPKNLETIGPEVIISRITANMKLYLNITSSPSVPNLIVRKDRSDLFRDLCLREQTEYDFILSVPISKSSIKQQQILTKNPIYPITNLKLQNYITLNNSDTWYETEGFTFLSGRINYKNFIGISSIYLDNVLSADIFEFEVVSNKLSYESDFKELLNDLANIHIELILSLDNPTEIILDSDSLLKDTSFQVINLQLRKLLSENNLPLAIQTILSNPHSRLSYESQIEELNFPGVIDLTEFGINALKLKWKKKDSYTEKFRGFRPLEYFKEEIEHSVNTKENQYIKFSLEELEKLIQNLLFNIPQKYFNSKIFLTNSLTLIQEYLQEPIFKQIGKFTNIHNSMVFQKRSGYKEFIQAMQSFELGIQLKSNIFEFDNINGDLRPVSELYEYWCFFQIYYSLKTICTCSTLSASRFVVKTEKGYKLNLEKNKQSNVLFNYKDIEVELFYNRNFKQEKSELWEGTYDNSLYHPDISLRIKNQVQSHWIHFDSKFKLDKNKLEKMIKGESIQEGSYSKNDIHTAHAYRDAILGTRGVYILYPDTFNEASLFVRQPDKNYSNNFSLPSIGAFPLKPGESFVEQKEKLTIFLKNTLDILSQNYIYREELGFCMRNY</sequence>
<proteinExistence type="predicted"/>
<evidence type="ECO:0000313" key="3">
    <source>
        <dbReference type="Proteomes" id="UP001168694"/>
    </source>
</evidence>
<name>A0ABT8EAG6_9BACL</name>
<evidence type="ECO:0000259" key="1">
    <source>
        <dbReference type="Pfam" id="PF09823"/>
    </source>
</evidence>
<reference evidence="2" key="1">
    <citation type="submission" date="2023-06" db="EMBL/GenBank/DDBJ databases">
        <title>Draft Genome Sequences of Representative Paenibacillus Polymyxa, Bacillus cereus, Fictibacillus sp., and Brevibacillus agri Strains Isolated from Amazonian Dark Earth.</title>
        <authorList>
            <person name="Pellegrinetti T.A."/>
            <person name="Cunha I.C.M."/>
            <person name="Chaves M.G."/>
            <person name="Freitas A.S."/>
            <person name="Silva A.V.R."/>
            <person name="Tsai S.M."/>
            <person name="Mendes L.W."/>
        </authorList>
    </citation>
    <scope>NUCLEOTIDE SEQUENCE</scope>
    <source>
        <strain evidence="2">CENA-BCM004</strain>
    </source>
</reference>
<feature type="domain" description="DUF2357" evidence="1">
    <location>
        <begin position="136"/>
        <end position="376"/>
    </location>
</feature>
<keyword evidence="3" id="KW-1185">Reference proteome</keyword>
<dbReference type="RefSeq" id="WP_290401053.1">
    <property type="nucleotide sequence ID" value="NZ_JAUHLN010000004.1"/>
</dbReference>
<gene>
    <name evidence="2" type="ORF">QYF49_18290</name>
</gene>
<evidence type="ECO:0000313" key="2">
    <source>
        <dbReference type="EMBL" id="MDN4074927.1"/>
    </source>
</evidence>
<organism evidence="2 3">
    <name type="scientific">Fictibacillus terranigra</name>
    <dbReference type="NCBI Taxonomy" id="3058424"/>
    <lineage>
        <taxon>Bacteria</taxon>
        <taxon>Bacillati</taxon>
        <taxon>Bacillota</taxon>
        <taxon>Bacilli</taxon>
        <taxon>Bacillales</taxon>
        <taxon>Fictibacillaceae</taxon>
        <taxon>Fictibacillus</taxon>
    </lineage>
</organism>
<protein>
    <submittedName>
        <fullName evidence="2">DUF2357 domain-containing protein</fullName>
    </submittedName>
</protein>
<dbReference type="EMBL" id="JAUHLN010000004">
    <property type="protein sequence ID" value="MDN4074927.1"/>
    <property type="molecule type" value="Genomic_DNA"/>
</dbReference>
<accession>A0ABT8EAG6</accession>